<feature type="domain" description="Tyr recombinase" evidence="6">
    <location>
        <begin position="175"/>
        <end position="355"/>
    </location>
</feature>
<dbReference type="InterPro" id="IPR011010">
    <property type="entry name" value="DNA_brk_join_enz"/>
</dbReference>
<dbReference type="Pfam" id="PF09003">
    <property type="entry name" value="Arm-DNA-bind_1"/>
    <property type="match status" value="1"/>
</dbReference>
<dbReference type="Pfam" id="PF00589">
    <property type="entry name" value="Phage_integrase"/>
    <property type="match status" value="1"/>
</dbReference>
<dbReference type="Gene3D" id="1.10.150.130">
    <property type="match status" value="1"/>
</dbReference>
<dbReference type="InterPro" id="IPR050090">
    <property type="entry name" value="Tyrosine_recombinase_XerCD"/>
</dbReference>
<dbReference type="InterPro" id="IPR015094">
    <property type="entry name" value="Integrase_lambda-typ_DNA-bd_N"/>
</dbReference>
<dbReference type="PANTHER" id="PTHR30349:SF64">
    <property type="entry name" value="PROPHAGE INTEGRASE INTD-RELATED"/>
    <property type="match status" value="1"/>
</dbReference>
<dbReference type="GO" id="GO:0008907">
    <property type="term" value="F:integrase activity"/>
    <property type="evidence" value="ECO:0007669"/>
    <property type="project" value="InterPro"/>
</dbReference>
<dbReference type="CDD" id="cd00800">
    <property type="entry name" value="INT_Lambda_C"/>
    <property type="match status" value="1"/>
</dbReference>
<dbReference type="Gene3D" id="3.30.160.60">
    <property type="entry name" value="Classic Zinc Finger"/>
    <property type="match status" value="1"/>
</dbReference>
<dbReference type="AlphaFoldDB" id="A0A6P1US30"/>
<dbReference type="InterPro" id="IPR044068">
    <property type="entry name" value="CB"/>
</dbReference>
<keyword evidence="3 5" id="KW-0238">DNA-binding</keyword>
<dbReference type="InterPro" id="IPR013762">
    <property type="entry name" value="Integrase-like_cat_sf"/>
</dbReference>
<comment type="similarity">
    <text evidence="1">Belongs to the 'phage' integrase family.</text>
</comment>
<evidence type="ECO:0000259" key="6">
    <source>
        <dbReference type="PROSITE" id="PS51898"/>
    </source>
</evidence>
<dbReference type="InterPro" id="IPR016177">
    <property type="entry name" value="DNA-bd_dom_sf"/>
</dbReference>
<name>A0A6P1US30_9ENTR</name>
<evidence type="ECO:0000256" key="3">
    <source>
        <dbReference type="ARBA" id="ARBA00023125"/>
    </source>
</evidence>
<sequence length="356" mass="39991">MGRRRNHERRDLPPNLYVRNGGYYSYRDPRNGKEYGLGRNRRLAVSEAIQANIELLGDAGHIPLSTRISQIDSVTLHSWLERYEKIVASRGLKPKTLIDYASKLRSIKERMQDIPIAEITTKQIAIILNDYANEGKHAMAKLIRSTLGDIFREAISEGHIAVNPVTATRAAKFEVKRTRLTVEEYREIYQAAGTLSPWVRLSMDLAVLTGQRVSDLCAMSWEDIRDGYLYVEQKKTGAKLAIPVGLKIEELGISLQGVLQKCRKLSAGKAIISSSSGKCLSPTTVSNAFRRARELCGINFTGGPPSFHELRSLSARLYSKQVDDSFAQHLLGHKSGSMTATYRDDRGREWDKIEIK</sequence>
<dbReference type="EMBL" id="CP048108">
    <property type="protein sequence ID" value="QHS45731.1"/>
    <property type="molecule type" value="Genomic_DNA"/>
</dbReference>
<dbReference type="SUPFAM" id="SSF54171">
    <property type="entry name" value="DNA-binding domain"/>
    <property type="match status" value="1"/>
</dbReference>
<evidence type="ECO:0000256" key="1">
    <source>
        <dbReference type="ARBA" id="ARBA00008857"/>
    </source>
</evidence>
<evidence type="ECO:0000259" key="7">
    <source>
        <dbReference type="PROSITE" id="PS51900"/>
    </source>
</evidence>
<dbReference type="PROSITE" id="PS51900">
    <property type="entry name" value="CB"/>
    <property type="match status" value="1"/>
</dbReference>
<proteinExistence type="inferred from homology"/>
<evidence type="ECO:0000256" key="5">
    <source>
        <dbReference type="PROSITE-ProRule" id="PRU01248"/>
    </source>
</evidence>
<evidence type="ECO:0000256" key="2">
    <source>
        <dbReference type="ARBA" id="ARBA00022908"/>
    </source>
</evidence>
<evidence type="ECO:0000313" key="8">
    <source>
        <dbReference type="EMBL" id="QHS45731.1"/>
    </source>
</evidence>
<dbReference type="PROSITE" id="PS51898">
    <property type="entry name" value="TYR_RECOMBINASE"/>
    <property type="match status" value="1"/>
</dbReference>
<dbReference type="Proteomes" id="UP000464389">
    <property type="component" value="Chromosome"/>
</dbReference>
<dbReference type="GO" id="GO:0006310">
    <property type="term" value="P:DNA recombination"/>
    <property type="evidence" value="ECO:0007669"/>
    <property type="project" value="UniProtKB-KW"/>
</dbReference>
<evidence type="ECO:0000313" key="9">
    <source>
        <dbReference type="Proteomes" id="UP000464389"/>
    </source>
</evidence>
<dbReference type="GO" id="GO:0003677">
    <property type="term" value="F:DNA binding"/>
    <property type="evidence" value="ECO:0007669"/>
    <property type="project" value="UniProtKB-UniRule"/>
</dbReference>
<dbReference type="InterPro" id="IPR010998">
    <property type="entry name" value="Integrase_recombinase_N"/>
</dbReference>
<feature type="domain" description="Core-binding (CB)" evidence="7">
    <location>
        <begin position="74"/>
        <end position="155"/>
    </location>
</feature>
<dbReference type="Pfam" id="PF22022">
    <property type="entry name" value="Phage_int_M"/>
    <property type="match status" value="1"/>
</dbReference>
<keyword evidence="2" id="KW-0229">DNA integration</keyword>
<dbReference type="Gene3D" id="1.10.443.10">
    <property type="entry name" value="Intergrase catalytic core"/>
    <property type="match status" value="1"/>
</dbReference>
<dbReference type="SUPFAM" id="SSF56349">
    <property type="entry name" value="DNA breaking-rejoining enzymes"/>
    <property type="match status" value="1"/>
</dbReference>
<gene>
    <name evidence="8" type="ORF">GW952_09045</name>
</gene>
<keyword evidence="4" id="KW-0233">DNA recombination</keyword>
<dbReference type="PANTHER" id="PTHR30349">
    <property type="entry name" value="PHAGE INTEGRASE-RELATED"/>
    <property type="match status" value="1"/>
</dbReference>
<dbReference type="InterPro" id="IPR002104">
    <property type="entry name" value="Integrase_catalytic"/>
</dbReference>
<dbReference type="InterPro" id="IPR053876">
    <property type="entry name" value="Phage_int_M"/>
</dbReference>
<protein>
    <submittedName>
        <fullName evidence="8">Tyrosine-type recombinase/integrase</fullName>
    </submittedName>
</protein>
<evidence type="ECO:0000256" key="4">
    <source>
        <dbReference type="ARBA" id="ARBA00023172"/>
    </source>
</evidence>
<organism evidence="8 9">
    <name type="scientific">Klebsiella michiganensis</name>
    <dbReference type="NCBI Taxonomy" id="1134687"/>
    <lineage>
        <taxon>Bacteria</taxon>
        <taxon>Pseudomonadati</taxon>
        <taxon>Pseudomonadota</taxon>
        <taxon>Gammaproteobacteria</taxon>
        <taxon>Enterobacterales</taxon>
        <taxon>Enterobacteriaceae</taxon>
        <taxon>Klebsiella/Raoultella group</taxon>
        <taxon>Klebsiella</taxon>
    </lineage>
</organism>
<accession>A0A6P1US30</accession>
<dbReference type="RefSeq" id="WP_049130020.1">
    <property type="nucleotide sequence ID" value="NZ_CP048108.1"/>
</dbReference>
<reference evidence="8 9" key="1">
    <citation type="submission" date="2020-01" db="EMBL/GenBank/DDBJ databases">
        <title>Bactrocera dorsalis gut bacteria genome.</title>
        <authorList>
            <person name="Zhang H."/>
            <person name="Cai Z."/>
        </authorList>
    </citation>
    <scope>NUCLEOTIDE SEQUENCE [LARGE SCALE GENOMIC DNA]</scope>
    <source>
        <strain evidence="8 9">BD177</strain>
    </source>
</reference>